<keyword evidence="6" id="KW-1185">Reference proteome</keyword>
<name>A0A3P3U5I2_9BACL</name>
<keyword evidence="2" id="KW-0238">DNA-binding</keyword>
<keyword evidence="3" id="KW-0804">Transcription</keyword>
<evidence type="ECO:0000259" key="4">
    <source>
        <dbReference type="PROSITE" id="PS01124"/>
    </source>
</evidence>
<dbReference type="InterPro" id="IPR020449">
    <property type="entry name" value="Tscrpt_reg_AraC-type_HTH"/>
</dbReference>
<dbReference type="GO" id="GO:0043565">
    <property type="term" value="F:sequence-specific DNA binding"/>
    <property type="evidence" value="ECO:0007669"/>
    <property type="project" value="InterPro"/>
</dbReference>
<evidence type="ECO:0000256" key="2">
    <source>
        <dbReference type="ARBA" id="ARBA00023125"/>
    </source>
</evidence>
<evidence type="ECO:0000313" key="6">
    <source>
        <dbReference type="Proteomes" id="UP000267017"/>
    </source>
</evidence>
<reference evidence="5 6" key="1">
    <citation type="submission" date="2018-11" db="EMBL/GenBank/DDBJ databases">
        <title>Genome sequencing of Paenibacillus sp. KCOM 3021 (= ChDC PVNT-B20).</title>
        <authorList>
            <person name="Kook J.-K."/>
            <person name="Park S.-N."/>
            <person name="Lim Y.K."/>
        </authorList>
    </citation>
    <scope>NUCLEOTIDE SEQUENCE [LARGE SCALE GENOMIC DNA]</scope>
    <source>
        <strain evidence="5 6">KCOM 3021</strain>
    </source>
</reference>
<dbReference type="PROSITE" id="PS01124">
    <property type="entry name" value="HTH_ARAC_FAMILY_2"/>
    <property type="match status" value="1"/>
</dbReference>
<sequence>MKLQAASRELYFSKVPIKDIAMSYGFEDPLYFSRLFRKTFGLSPNQFRNQQRG</sequence>
<dbReference type="PANTHER" id="PTHR43280">
    <property type="entry name" value="ARAC-FAMILY TRANSCRIPTIONAL REGULATOR"/>
    <property type="match status" value="1"/>
</dbReference>
<comment type="caution">
    <text evidence="5">The sequence shown here is derived from an EMBL/GenBank/DDBJ whole genome shotgun (WGS) entry which is preliminary data.</text>
</comment>
<organism evidence="5 6">
    <name type="scientific">Paenibacillus oralis</name>
    <dbReference type="NCBI Taxonomy" id="2490856"/>
    <lineage>
        <taxon>Bacteria</taxon>
        <taxon>Bacillati</taxon>
        <taxon>Bacillota</taxon>
        <taxon>Bacilli</taxon>
        <taxon>Bacillales</taxon>
        <taxon>Paenibacillaceae</taxon>
        <taxon>Paenibacillus</taxon>
    </lineage>
</organism>
<dbReference type="PROSITE" id="PS00041">
    <property type="entry name" value="HTH_ARAC_FAMILY_1"/>
    <property type="match status" value="1"/>
</dbReference>
<dbReference type="RefSeq" id="WP_128632646.1">
    <property type="nucleotide sequence ID" value="NZ_RRCN01000001.1"/>
</dbReference>
<dbReference type="OrthoDB" id="9807321at2"/>
<dbReference type="InterPro" id="IPR018060">
    <property type="entry name" value="HTH_AraC"/>
</dbReference>
<dbReference type="AlphaFoldDB" id="A0A3P3U5I2"/>
<dbReference type="SUPFAM" id="SSF46689">
    <property type="entry name" value="Homeodomain-like"/>
    <property type="match status" value="1"/>
</dbReference>
<dbReference type="EMBL" id="RRCN01000001">
    <property type="protein sequence ID" value="RRJ64848.1"/>
    <property type="molecule type" value="Genomic_DNA"/>
</dbReference>
<keyword evidence="1" id="KW-0805">Transcription regulation</keyword>
<dbReference type="InterPro" id="IPR009057">
    <property type="entry name" value="Homeodomain-like_sf"/>
</dbReference>
<dbReference type="Gene3D" id="1.10.10.60">
    <property type="entry name" value="Homeodomain-like"/>
    <property type="match status" value="1"/>
</dbReference>
<feature type="domain" description="HTH araC/xylS-type" evidence="4">
    <location>
        <begin position="1"/>
        <end position="50"/>
    </location>
</feature>
<evidence type="ECO:0000256" key="1">
    <source>
        <dbReference type="ARBA" id="ARBA00023015"/>
    </source>
</evidence>
<dbReference type="Proteomes" id="UP000267017">
    <property type="component" value="Unassembled WGS sequence"/>
</dbReference>
<protein>
    <submittedName>
        <fullName evidence="5">AraC family transcriptional regulator</fullName>
    </submittedName>
</protein>
<gene>
    <name evidence="5" type="ORF">EHV15_19425</name>
</gene>
<proteinExistence type="predicted"/>
<evidence type="ECO:0000313" key="5">
    <source>
        <dbReference type="EMBL" id="RRJ64848.1"/>
    </source>
</evidence>
<dbReference type="PANTHER" id="PTHR43280:SF30">
    <property type="entry name" value="MMSAB OPERON REGULATORY PROTEIN"/>
    <property type="match status" value="1"/>
</dbReference>
<accession>A0A3P3U5I2</accession>
<dbReference type="InterPro" id="IPR018062">
    <property type="entry name" value="HTH_AraC-typ_CS"/>
</dbReference>
<dbReference type="PRINTS" id="PR00032">
    <property type="entry name" value="HTHARAC"/>
</dbReference>
<evidence type="ECO:0000256" key="3">
    <source>
        <dbReference type="ARBA" id="ARBA00023163"/>
    </source>
</evidence>
<dbReference type="GO" id="GO:0003700">
    <property type="term" value="F:DNA-binding transcription factor activity"/>
    <property type="evidence" value="ECO:0007669"/>
    <property type="project" value="InterPro"/>
</dbReference>
<dbReference type="Pfam" id="PF00165">
    <property type="entry name" value="HTH_AraC"/>
    <property type="match status" value="1"/>
</dbReference>